<accession>A0A8X6MTR8</accession>
<evidence type="ECO:0000256" key="2">
    <source>
        <dbReference type="ARBA" id="ARBA00004496"/>
    </source>
</evidence>
<dbReference type="GO" id="GO:0034709">
    <property type="term" value="C:methylosome"/>
    <property type="evidence" value="ECO:0007669"/>
    <property type="project" value="InterPro"/>
</dbReference>
<proteinExistence type="inferred from homology"/>
<evidence type="ECO:0000256" key="8">
    <source>
        <dbReference type="SAM" id="MobiDB-lite"/>
    </source>
</evidence>
<dbReference type="GO" id="GO:0005829">
    <property type="term" value="C:cytosol"/>
    <property type="evidence" value="ECO:0007669"/>
    <property type="project" value="InterPro"/>
</dbReference>
<evidence type="ECO:0000256" key="7">
    <source>
        <dbReference type="ARBA" id="ARBA00045890"/>
    </source>
</evidence>
<dbReference type="Proteomes" id="UP000887013">
    <property type="component" value="Unassembled WGS sequence"/>
</dbReference>
<dbReference type="GO" id="GO:0006821">
    <property type="term" value="P:chloride transport"/>
    <property type="evidence" value="ECO:0007669"/>
    <property type="project" value="InterPro"/>
</dbReference>
<dbReference type="InterPro" id="IPR039924">
    <property type="entry name" value="ICln/Lot5/Saf5"/>
</dbReference>
<comment type="caution">
    <text evidence="9">The sequence shown here is derived from an EMBL/GenBank/DDBJ whole genome shotgun (WGS) entry which is preliminary data.</text>
</comment>
<evidence type="ECO:0000256" key="3">
    <source>
        <dbReference type="ARBA" id="ARBA00007054"/>
    </source>
</evidence>
<gene>
    <name evidence="9" type="primary">CLNS1A_1</name>
    <name evidence="9" type="ORF">NPIL_424961</name>
</gene>
<protein>
    <recommendedName>
        <fullName evidence="4">Methylosome subunit pICln</fullName>
    </recommendedName>
</protein>
<evidence type="ECO:0000313" key="9">
    <source>
        <dbReference type="EMBL" id="GFS77753.1"/>
    </source>
</evidence>
<feature type="region of interest" description="Disordered" evidence="8">
    <location>
        <begin position="164"/>
        <end position="190"/>
    </location>
</feature>
<dbReference type="Pfam" id="PF03517">
    <property type="entry name" value="Voldacs"/>
    <property type="match status" value="1"/>
</dbReference>
<dbReference type="AlphaFoldDB" id="A0A8X6MTR8"/>
<dbReference type="PANTHER" id="PTHR21399">
    <property type="entry name" value="CHLORIDE CONDUCTANCE REGULATORY PROTEIN ICLN"/>
    <property type="match status" value="1"/>
</dbReference>
<evidence type="ECO:0000256" key="6">
    <source>
        <dbReference type="ARBA" id="ARBA00023242"/>
    </source>
</evidence>
<reference evidence="9" key="1">
    <citation type="submission" date="2020-08" db="EMBL/GenBank/DDBJ databases">
        <title>Multicomponent nature underlies the extraordinary mechanical properties of spider dragline silk.</title>
        <authorList>
            <person name="Kono N."/>
            <person name="Nakamura H."/>
            <person name="Mori M."/>
            <person name="Yoshida Y."/>
            <person name="Ohtoshi R."/>
            <person name="Malay A.D."/>
            <person name="Moran D.A.P."/>
            <person name="Tomita M."/>
            <person name="Numata K."/>
            <person name="Arakawa K."/>
        </authorList>
    </citation>
    <scope>NUCLEOTIDE SEQUENCE</scope>
</reference>
<dbReference type="GO" id="GO:0000387">
    <property type="term" value="P:spliceosomal snRNP assembly"/>
    <property type="evidence" value="ECO:0007669"/>
    <property type="project" value="InterPro"/>
</dbReference>
<dbReference type="OrthoDB" id="19714at2759"/>
<dbReference type="InterPro" id="IPR003521">
    <property type="entry name" value="ICln"/>
</dbReference>
<dbReference type="GO" id="GO:0034715">
    <property type="term" value="C:pICln-Sm protein complex"/>
    <property type="evidence" value="ECO:0007669"/>
    <property type="project" value="InterPro"/>
</dbReference>
<name>A0A8X6MTR8_NEPPI</name>
<dbReference type="GO" id="GO:0005681">
    <property type="term" value="C:spliceosomal complex"/>
    <property type="evidence" value="ECO:0007669"/>
    <property type="project" value="TreeGrafter"/>
</dbReference>
<evidence type="ECO:0000313" key="10">
    <source>
        <dbReference type="Proteomes" id="UP000887013"/>
    </source>
</evidence>
<dbReference type="GO" id="GO:0005886">
    <property type="term" value="C:plasma membrane"/>
    <property type="evidence" value="ECO:0007669"/>
    <property type="project" value="InterPro"/>
</dbReference>
<evidence type="ECO:0000256" key="4">
    <source>
        <dbReference type="ARBA" id="ARBA00015653"/>
    </source>
</evidence>
<keyword evidence="6" id="KW-0539">Nucleus</keyword>
<dbReference type="Gene3D" id="2.30.29.30">
    <property type="entry name" value="Pleckstrin-homology domain (PH domain)/Phosphotyrosine-binding domain (PTB)"/>
    <property type="match status" value="1"/>
</dbReference>
<dbReference type="GO" id="GO:0006884">
    <property type="term" value="P:cell volume homeostasis"/>
    <property type="evidence" value="ECO:0007669"/>
    <property type="project" value="InterPro"/>
</dbReference>
<keyword evidence="5" id="KW-0963">Cytoplasm</keyword>
<sequence length="190" mass="21336">MVLLRNFPVPTEGVNHVQPNTRAFFKSECLGKGTLYASKSILCWLSSSGEGFSLLYSSIAMHAISFDHRAFPEPCILMMITERIMQKEDPNELSSALNSMSVSRGVDKKVELHQLCFVPDDLKMLDTMFDAIRACSTLNPVLEIEEMEEENGDVFSSIDIQFGNVDSDPEFAEENDDFEEDDGQFEDAES</sequence>
<dbReference type="InterPro" id="IPR011993">
    <property type="entry name" value="PH-like_dom_sf"/>
</dbReference>
<feature type="compositionally biased region" description="Acidic residues" evidence="8">
    <location>
        <begin position="167"/>
        <end position="190"/>
    </location>
</feature>
<dbReference type="PANTHER" id="PTHR21399:SF0">
    <property type="entry name" value="METHYLOSOME SUBUNIT PICLN"/>
    <property type="match status" value="1"/>
</dbReference>
<keyword evidence="10" id="KW-1185">Reference proteome</keyword>
<comment type="function">
    <text evidence="7">Involved in both the assembly of spliceosomal snRNPs and the methylation of Sm proteins. Chaperone that regulates the assembly of spliceosomal U1, U2, U4 and U5 small nuclear ribonucleoproteins (snRNPs), the building blocks of the spliceosome, and thereby plays an important role in the splicing of cellular pre-mRNAs. Most spliceosomal snRNPs contain a common set of Sm proteins SNRPB, SNRPD1, SNRPD2, SNRPD3, SNRPE, SNRPF and SNRPG that assemble in a heptameric protein ring on the Sm site of the small nuclear RNA to form the core snRNP (Sm core). In the cytosol, the Sm proteins SNRPD1, SNRPD2, SNRPE, SNRPF and SNRPG are trapped in an inactive 6S pICln-Sm complex by the chaperone CLNS1A that controls the assembly of the core snRNP. Dissociation by the SMN complex of CLNS1A from the trapped Sm proteins and their transfer to an SMN-Sm complex triggers the assembly of core snRNPs and their transport to the nucleus.</text>
</comment>
<dbReference type="GO" id="GO:0045292">
    <property type="term" value="P:mRNA cis splicing, via spliceosome"/>
    <property type="evidence" value="ECO:0007669"/>
    <property type="project" value="TreeGrafter"/>
</dbReference>
<organism evidence="9 10">
    <name type="scientific">Nephila pilipes</name>
    <name type="common">Giant wood spider</name>
    <name type="synonym">Nephila maculata</name>
    <dbReference type="NCBI Taxonomy" id="299642"/>
    <lineage>
        <taxon>Eukaryota</taxon>
        <taxon>Metazoa</taxon>
        <taxon>Ecdysozoa</taxon>
        <taxon>Arthropoda</taxon>
        <taxon>Chelicerata</taxon>
        <taxon>Arachnida</taxon>
        <taxon>Araneae</taxon>
        <taxon>Araneomorphae</taxon>
        <taxon>Entelegynae</taxon>
        <taxon>Araneoidea</taxon>
        <taxon>Nephilidae</taxon>
        <taxon>Nephila</taxon>
    </lineage>
</organism>
<comment type="similarity">
    <text evidence="3">Belongs to the pICln (TC 1.A.47) family.</text>
</comment>
<dbReference type="EMBL" id="BMAW01097073">
    <property type="protein sequence ID" value="GFS77753.1"/>
    <property type="molecule type" value="Genomic_DNA"/>
</dbReference>
<evidence type="ECO:0000256" key="5">
    <source>
        <dbReference type="ARBA" id="ARBA00022490"/>
    </source>
</evidence>
<dbReference type="PRINTS" id="PR01348">
    <property type="entry name" value="ICLNCHANNEL"/>
</dbReference>
<evidence type="ECO:0000256" key="1">
    <source>
        <dbReference type="ARBA" id="ARBA00004123"/>
    </source>
</evidence>
<comment type="subcellular location">
    <subcellularLocation>
        <location evidence="2">Cytoplasm</location>
    </subcellularLocation>
    <subcellularLocation>
        <location evidence="1">Nucleus</location>
    </subcellularLocation>
</comment>